<dbReference type="InParanoid" id="A8PS01"/>
<dbReference type="PROSITE" id="PS50280">
    <property type="entry name" value="SET"/>
    <property type="match status" value="1"/>
</dbReference>
<feature type="domain" description="SET" evidence="5">
    <location>
        <begin position="22"/>
        <end position="353"/>
    </location>
</feature>
<accession>A8PS01</accession>
<keyword evidence="1" id="KW-0489">Methyltransferase</keyword>
<evidence type="ECO:0000256" key="1">
    <source>
        <dbReference type="ARBA" id="ARBA00022603"/>
    </source>
</evidence>
<dbReference type="KEGG" id="mgl:MGL_0165"/>
<dbReference type="AlphaFoldDB" id="A8PS01"/>
<keyword evidence="3" id="KW-0949">S-adenosyl-L-methionine</keyword>
<organism evidence="6 7">
    <name type="scientific">Malassezia globosa (strain ATCC MYA-4612 / CBS 7966)</name>
    <name type="common">Dandruff-associated fungus</name>
    <dbReference type="NCBI Taxonomy" id="425265"/>
    <lineage>
        <taxon>Eukaryota</taxon>
        <taxon>Fungi</taxon>
        <taxon>Dikarya</taxon>
        <taxon>Basidiomycota</taxon>
        <taxon>Ustilaginomycotina</taxon>
        <taxon>Malasseziomycetes</taxon>
        <taxon>Malasseziales</taxon>
        <taxon>Malasseziaceae</taxon>
        <taxon>Malassezia</taxon>
    </lineage>
</organism>
<protein>
    <recommendedName>
        <fullName evidence="5">SET domain-containing protein</fullName>
    </recommendedName>
</protein>
<feature type="region of interest" description="Disordered" evidence="4">
    <location>
        <begin position="590"/>
        <end position="610"/>
    </location>
</feature>
<comment type="caution">
    <text evidence="6">The sequence shown here is derived from an EMBL/GenBank/DDBJ whole genome shotgun (WGS) entry which is preliminary data.</text>
</comment>
<dbReference type="InterPro" id="IPR015353">
    <property type="entry name" value="Rubisco_LSMT_subst-bd"/>
</dbReference>
<dbReference type="InterPro" id="IPR046341">
    <property type="entry name" value="SET_dom_sf"/>
</dbReference>
<dbReference type="STRING" id="425265.A8PS01"/>
<dbReference type="Gene3D" id="3.90.1410.10">
    <property type="entry name" value="set domain protein methyltransferase, domain 1"/>
    <property type="match status" value="2"/>
</dbReference>
<dbReference type="PANTHER" id="PTHR13271:SF152">
    <property type="entry name" value="UBIQUITIN-LIKE DOMAIN-CONTAINING PROTEIN"/>
    <property type="match status" value="1"/>
</dbReference>
<dbReference type="Gene3D" id="3.90.1420.10">
    <property type="entry name" value="Rubisco LSMT, substrate-binding domain"/>
    <property type="match status" value="1"/>
</dbReference>
<dbReference type="InterPro" id="IPR050600">
    <property type="entry name" value="SETD3_SETD6_MTase"/>
</dbReference>
<dbReference type="FunCoup" id="A8PS01">
    <property type="interactions" value="232"/>
</dbReference>
<dbReference type="InterPro" id="IPR001214">
    <property type="entry name" value="SET_dom"/>
</dbReference>
<dbReference type="Pfam" id="PF09273">
    <property type="entry name" value="Rubis-subs-bind"/>
    <property type="match status" value="1"/>
</dbReference>
<dbReference type="Pfam" id="PF00856">
    <property type="entry name" value="SET"/>
    <property type="match status" value="1"/>
</dbReference>
<dbReference type="GO" id="GO:0016279">
    <property type="term" value="F:protein-lysine N-methyltransferase activity"/>
    <property type="evidence" value="ECO:0007669"/>
    <property type="project" value="UniProtKB-ARBA"/>
</dbReference>
<dbReference type="GeneID" id="5856696"/>
<reference evidence="6 7" key="1">
    <citation type="journal article" date="2007" name="Proc. Natl. Acad. Sci. U.S.A.">
        <title>Dandruff-associated Malassezia genomes reveal convergent and divergent virulence traits shared with plant and human fungal pathogens.</title>
        <authorList>
            <person name="Xu J."/>
            <person name="Saunders C.W."/>
            <person name="Hu P."/>
            <person name="Grant R.A."/>
            <person name="Boekhout T."/>
            <person name="Kuramae E.E."/>
            <person name="Kronstad J.W."/>
            <person name="Deangelis Y.M."/>
            <person name="Reeder N.L."/>
            <person name="Johnstone K.R."/>
            <person name="Leland M."/>
            <person name="Fieno A.M."/>
            <person name="Begley W.M."/>
            <person name="Sun Y."/>
            <person name="Lacey M.P."/>
            <person name="Chaudhary T."/>
            <person name="Keough T."/>
            <person name="Chu L."/>
            <person name="Sears R."/>
            <person name="Yuan B."/>
            <person name="Dawson T.L.Jr."/>
        </authorList>
    </citation>
    <scope>NUCLEOTIDE SEQUENCE [LARGE SCALE GENOMIC DNA]</scope>
    <source>
        <strain evidence="7">ATCC MYA-4612 / CBS 7966</strain>
    </source>
</reference>
<dbReference type="RefSeq" id="XP_001732390.1">
    <property type="nucleotide sequence ID" value="XM_001732338.1"/>
</dbReference>
<sequence>MVDDEERAFLAWFTENGGWIDPSLSLEKIPGMGRGLVATRPIAENERLFTIPRSMLMNLDTSALAKTCQAAEKAKPPSSGCSWLDIMNRGWCPIILMLMWEHWRASSLQTNKQDMASISWGPYFGIMPKEFSTPMFWNSDQLEELKGTDVEDKIGRAEAESDYHECVLPYIQQYPNVFLGTLPSSDVQAGIDRWYHVNMYHRMGSSILSRSFHVKRDLTHAEPDEADISSAPAEVAVVRAMPQSDQQDESQRPHDGIADEEGRGAEEDEDEQDEQGDEHEENEGEDKDDDEDENEEEEEDEEDVRDISMVPMADMLNAKFGSENTRCFYKREALEMRCTRAIAVGEQLLNTYGNPPNSDLLRRYGFVDEPNRGDLLELPAEIIVDAAAAKLRQVTGAAGDAVRACLMPRFEWACTELGLDEVFLLCRLSKPTALPPYAGTLPIDAHSTLTSANKRALSHAASDISEDLIGFVRLLCLTQEGFERAKKKEALPKAQLDAVEPLDNHTWPGSPPQGAMIAVASILSDALLLRTRAYPTSWPDTSKALVAQCEMAPPEDRRRMALVVRAGEQAILQEHNVVLQLALEHARAQANADMSRTKPDHVSTKKARRM</sequence>
<gene>
    <name evidence="6" type="ORF">MGL_0165</name>
</gene>
<evidence type="ECO:0000256" key="3">
    <source>
        <dbReference type="ARBA" id="ARBA00022691"/>
    </source>
</evidence>
<dbReference type="OrthoDB" id="341421at2759"/>
<evidence type="ECO:0000313" key="6">
    <source>
        <dbReference type="EMBL" id="EDP45176.1"/>
    </source>
</evidence>
<name>A8PS01_MALGO</name>
<feature type="compositionally biased region" description="Acidic residues" evidence="4">
    <location>
        <begin position="266"/>
        <end position="304"/>
    </location>
</feature>
<keyword evidence="7" id="KW-1185">Reference proteome</keyword>
<dbReference type="OMA" id="AMMYERR"/>
<dbReference type="PANTHER" id="PTHR13271">
    <property type="entry name" value="UNCHARACTERIZED PUTATIVE METHYLTRANSFERASE"/>
    <property type="match status" value="1"/>
</dbReference>
<dbReference type="SUPFAM" id="SSF81822">
    <property type="entry name" value="RuBisCo LSMT C-terminal, substrate-binding domain"/>
    <property type="match status" value="1"/>
</dbReference>
<feature type="compositionally biased region" description="Basic and acidic residues" evidence="4">
    <location>
        <begin position="249"/>
        <end position="265"/>
    </location>
</feature>
<evidence type="ECO:0000256" key="4">
    <source>
        <dbReference type="SAM" id="MobiDB-lite"/>
    </source>
</evidence>
<proteinExistence type="predicted"/>
<dbReference type="VEuPathDB" id="FungiDB:MGL_0165"/>
<dbReference type="Proteomes" id="UP000008837">
    <property type="component" value="Unassembled WGS sequence"/>
</dbReference>
<dbReference type="SUPFAM" id="SSF82199">
    <property type="entry name" value="SET domain"/>
    <property type="match status" value="1"/>
</dbReference>
<evidence type="ECO:0000256" key="2">
    <source>
        <dbReference type="ARBA" id="ARBA00022679"/>
    </source>
</evidence>
<dbReference type="GO" id="GO:0032259">
    <property type="term" value="P:methylation"/>
    <property type="evidence" value="ECO:0007669"/>
    <property type="project" value="UniProtKB-KW"/>
</dbReference>
<dbReference type="InterPro" id="IPR036464">
    <property type="entry name" value="Rubisco_LSMT_subst-bd_sf"/>
</dbReference>
<evidence type="ECO:0000259" key="5">
    <source>
        <dbReference type="PROSITE" id="PS50280"/>
    </source>
</evidence>
<keyword evidence="2" id="KW-0808">Transferase</keyword>
<dbReference type="EMBL" id="AAYY01000001">
    <property type="protein sequence ID" value="EDP45176.1"/>
    <property type="molecule type" value="Genomic_DNA"/>
</dbReference>
<feature type="region of interest" description="Disordered" evidence="4">
    <location>
        <begin position="241"/>
        <end position="309"/>
    </location>
</feature>
<evidence type="ECO:0000313" key="7">
    <source>
        <dbReference type="Proteomes" id="UP000008837"/>
    </source>
</evidence>